<proteinExistence type="predicted"/>
<dbReference type="GO" id="GO:0003677">
    <property type="term" value="F:DNA binding"/>
    <property type="evidence" value="ECO:0007669"/>
    <property type="project" value="InterPro"/>
</dbReference>
<dbReference type="InterPro" id="IPR014001">
    <property type="entry name" value="Helicase_ATP-bd"/>
</dbReference>
<feature type="domain" description="Helicase ATP-binding" evidence="5">
    <location>
        <begin position="94"/>
        <end position="239"/>
    </location>
</feature>
<evidence type="ECO:0000256" key="4">
    <source>
        <dbReference type="ARBA" id="ARBA00022840"/>
    </source>
</evidence>
<dbReference type="SUPFAM" id="SSF52540">
    <property type="entry name" value="P-loop containing nucleoside triphosphate hydrolases"/>
    <property type="match status" value="1"/>
</dbReference>
<dbReference type="SMART" id="SM00487">
    <property type="entry name" value="DEXDc"/>
    <property type="match status" value="1"/>
</dbReference>
<evidence type="ECO:0000313" key="6">
    <source>
        <dbReference type="EMBL" id="ATS94082.1"/>
    </source>
</evidence>
<dbReference type="Pfam" id="PF04851">
    <property type="entry name" value="ResIII"/>
    <property type="match status" value="1"/>
</dbReference>
<sequence>MKVILSNKAYIKPTEELWEFCSTQTTYQVQDKTSRYPKIFRNSGSIGKEVKWIPITRLDLLEAKKVPIQIIDKRVRVPARIPVPKVPLRLDQKEIYSQCTDTCIINGKPGFGKTILALWIAHKLGQKTLVVCTNTMIRAQWEKEVFKLFGFKAGVIGSGKFDTAPPIVVGNIQSIKKYSLELSKMFGLVIVDEVHHCVASTFTEVLESSHARYRIGLSGTLKRKDGLDVMFKDFFGFTIYSPAVANTLTPIIHRYQVPIEISGNMIVPWADRASAVYFHPLYKRTLVSLALLYYKLGHRVLLVSDRTKLLAEIRQELESAGVIPYFIVGSTDLDSRDNILEAVAEEESAILLASQSIFAEGVSLNELSCAILASLINNESLVEQLVGRVQRMVRDKPKLDPVVVDLMMSGGVGFNQASGRMSVYHANGWDVKYISNEDALEMTKIAFGNSQ</sequence>
<dbReference type="PANTHER" id="PTHR11274:SF0">
    <property type="entry name" value="GENERAL TRANSCRIPTION AND DNA REPAIR FACTOR IIH HELICASE SUBUNIT XPB"/>
    <property type="match status" value="1"/>
</dbReference>
<dbReference type="Proteomes" id="UP000240663">
    <property type="component" value="Segment"/>
</dbReference>
<reference evidence="6 7" key="1">
    <citation type="submission" date="2017-09" db="EMBL/GenBank/DDBJ databases">
        <title>Complete genome sequence of bacteriophage (DU_PP_V) infecting Pectobacterium spp.</title>
        <authorList>
            <person name="Park T.-H."/>
        </authorList>
    </citation>
    <scope>NUCLEOTIDE SEQUENCE [LARGE SCALE GENOMIC DNA]</scope>
</reference>
<evidence type="ECO:0000256" key="2">
    <source>
        <dbReference type="ARBA" id="ARBA00022801"/>
    </source>
</evidence>
<protein>
    <submittedName>
        <fullName evidence="6">Putative ATP-dependent helicase</fullName>
    </submittedName>
</protein>
<dbReference type="GO" id="GO:0016787">
    <property type="term" value="F:hydrolase activity"/>
    <property type="evidence" value="ECO:0007669"/>
    <property type="project" value="UniProtKB-KW"/>
</dbReference>
<dbReference type="InterPro" id="IPR006935">
    <property type="entry name" value="Helicase/UvrB_N"/>
</dbReference>
<dbReference type="InterPro" id="IPR050615">
    <property type="entry name" value="ATP-dep_DNA_Helicase"/>
</dbReference>
<dbReference type="PANTHER" id="PTHR11274">
    <property type="entry name" value="RAD25/XP-B DNA REPAIR HELICASE"/>
    <property type="match status" value="1"/>
</dbReference>
<evidence type="ECO:0000256" key="1">
    <source>
        <dbReference type="ARBA" id="ARBA00022741"/>
    </source>
</evidence>
<accession>A0A2D2W710</accession>
<dbReference type="Pfam" id="PF00271">
    <property type="entry name" value="Helicase_C"/>
    <property type="match status" value="1"/>
</dbReference>
<dbReference type="SMART" id="SM00490">
    <property type="entry name" value="HELICc"/>
    <property type="match status" value="1"/>
</dbReference>
<keyword evidence="2" id="KW-0378">Hydrolase</keyword>
<name>A0A2D2W710_9CAUD</name>
<dbReference type="PROSITE" id="PS51192">
    <property type="entry name" value="HELICASE_ATP_BIND_1"/>
    <property type="match status" value="1"/>
</dbReference>
<gene>
    <name evidence="6" type="ORF">P13BB106kb_p098</name>
</gene>
<keyword evidence="7" id="KW-1185">Reference proteome</keyword>
<evidence type="ECO:0000313" key="7">
    <source>
        <dbReference type="Proteomes" id="UP000240663"/>
    </source>
</evidence>
<dbReference type="EMBL" id="MF979564">
    <property type="protein sequence ID" value="ATS94082.1"/>
    <property type="molecule type" value="Genomic_DNA"/>
</dbReference>
<dbReference type="Gene3D" id="3.40.50.300">
    <property type="entry name" value="P-loop containing nucleotide triphosphate hydrolases"/>
    <property type="match status" value="2"/>
</dbReference>
<evidence type="ECO:0000256" key="3">
    <source>
        <dbReference type="ARBA" id="ARBA00022806"/>
    </source>
</evidence>
<keyword evidence="4" id="KW-0067">ATP-binding</keyword>
<dbReference type="GO" id="GO:0004386">
    <property type="term" value="F:helicase activity"/>
    <property type="evidence" value="ECO:0007669"/>
    <property type="project" value="UniProtKB-KW"/>
</dbReference>
<keyword evidence="3 6" id="KW-0347">Helicase</keyword>
<dbReference type="InterPro" id="IPR027417">
    <property type="entry name" value="P-loop_NTPase"/>
</dbReference>
<dbReference type="InterPro" id="IPR001650">
    <property type="entry name" value="Helicase_C-like"/>
</dbReference>
<keyword evidence="1" id="KW-0547">Nucleotide-binding</keyword>
<organism evidence="6 7">
    <name type="scientific">Pectobacterium phage DU_PP_V</name>
    <dbReference type="NCBI Taxonomy" id="2041492"/>
    <lineage>
        <taxon>Viruses</taxon>
        <taxon>Duplodnaviria</taxon>
        <taxon>Heunggongvirae</taxon>
        <taxon>Uroviricota</taxon>
        <taxon>Caudoviricetes</taxon>
        <taxon>Demerecviridae</taxon>
        <taxon>Mccorquodalevirinae</taxon>
        <taxon>Hongcheonvirus</taxon>
        <taxon>Hongcheonvirus DUPPV</taxon>
    </lineage>
</organism>
<evidence type="ECO:0000259" key="5">
    <source>
        <dbReference type="PROSITE" id="PS51192"/>
    </source>
</evidence>
<dbReference type="GO" id="GO:0005524">
    <property type="term" value="F:ATP binding"/>
    <property type="evidence" value="ECO:0007669"/>
    <property type="project" value="UniProtKB-KW"/>
</dbReference>